<dbReference type="RefSeq" id="WP_168917799.1">
    <property type="nucleotide sequence ID" value="NZ_CP050804.1"/>
</dbReference>
<keyword evidence="5 8" id="KW-0805">Transcription regulation</keyword>
<accession>A0A6H2ELA0</accession>
<keyword evidence="6 8" id="KW-0238">DNA-binding</keyword>
<evidence type="ECO:0000256" key="6">
    <source>
        <dbReference type="ARBA" id="ARBA00023125"/>
    </source>
</evidence>
<feature type="domain" description="Arginine repressor DNA-binding" evidence="10">
    <location>
        <begin position="8"/>
        <end position="73"/>
    </location>
</feature>
<dbReference type="GO" id="GO:0006526">
    <property type="term" value="P:L-arginine biosynthetic process"/>
    <property type="evidence" value="ECO:0007669"/>
    <property type="project" value="UniProtKB-UniPathway"/>
</dbReference>
<dbReference type="Pfam" id="PF01316">
    <property type="entry name" value="Arg_repressor"/>
    <property type="match status" value="1"/>
</dbReference>
<dbReference type="KEGG" id="arca:HC352_04645"/>
<comment type="pathway">
    <text evidence="8">Amino-acid biosynthesis; L-arginine biosynthesis [regulation].</text>
</comment>
<dbReference type="SUPFAM" id="SSF46785">
    <property type="entry name" value="Winged helix' DNA-binding domain"/>
    <property type="match status" value="1"/>
</dbReference>
<evidence type="ECO:0000256" key="8">
    <source>
        <dbReference type="HAMAP-Rule" id="MF_00173"/>
    </source>
</evidence>
<dbReference type="UniPathway" id="UPA00068"/>
<evidence type="ECO:0000259" key="10">
    <source>
        <dbReference type="Pfam" id="PF01316"/>
    </source>
</evidence>
<evidence type="ECO:0000256" key="2">
    <source>
        <dbReference type="ARBA" id="ARBA00008316"/>
    </source>
</evidence>
<evidence type="ECO:0000313" key="13">
    <source>
        <dbReference type="Proteomes" id="UP000502298"/>
    </source>
</evidence>
<keyword evidence="8" id="KW-0055">Arginine biosynthesis</keyword>
<dbReference type="Pfam" id="PF02863">
    <property type="entry name" value="Arg_repressor_C"/>
    <property type="match status" value="1"/>
</dbReference>
<evidence type="ECO:0000313" key="12">
    <source>
        <dbReference type="EMBL" id="QJC21859.1"/>
    </source>
</evidence>
<gene>
    <name evidence="8 12" type="primary">argR</name>
    <name evidence="12" type="ORF">HC352_04645</name>
</gene>
<keyword evidence="3 8" id="KW-0963">Cytoplasm</keyword>
<dbReference type="GO" id="GO:0005737">
    <property type="term" value="C:cytoplasm"/>
    <property type="evidence" value="ECO:0007669"/>
    <property type="project" value="UniProtKB-SubCell"/>
</dbReference>
<evidence type="ECO:0000256" key="7">
    <source>
        <dbReference type="ARBA" id="ARBA00023163"/>
    </source>
</evidence>
<evidence type="ECO:0000256" key="4">
    <source>
        <dbReference type="ARBA" id="ARBA00022491"/>
    </source>
</evidence>
<evidence type="ECO:0000256" key="5">
    <source>
        <dbReference type="ARBA" id="ARBA00023015"/>
    </source>
</evidence>
<dbReference type="SUPFAM" id="SSF55252">
    <property type="entry name" value="C-terminal domain of arginine repressor"/>
    <property type="match status" value="1"/>
</dbReference>
<keyword evidence="8" id="KW-0028">Amino-acid biosynthesis</keyword>
<dbReference type="PRINTS" id="PR01467">
    <property type="entry name" value="ARGREPRESSOR"/>
</dbReference>
<dbReference type="InterPro" id="IPR020900">
    <property type="entry name" value="Arg_repress_DNA-bd"/>
</dbReference>
<dbReference type="GO" id="GO:0051259">
    <property type="term" value="P:protein complex oligomerization"/>
    <property type="evidence" value="ECO:0007669"/>
    <property type="project" value="InterPro"/>
</dbReference>
<name>A0A6H2ELA0_9ACTO</name>
<dbReference type="Proteomes" id="UP000502298">
    <property type="component" value="Chromosome"/>
</dbReference>
<keyword evidence="13" id="KW-1185">Reference proteome</keyword>
<evidence type="ECO:0000256" key="1">
    <source>
        <dbReference type="ARBA" id="ARBA00004496"/>
    </source>
</evidence>
<dbReference type="EMBL" id="CP050804">
    <property type="protein sequence ID" value="QJC21859.1"/>
    <property type="molecule type" value="Genomic_DNA"/>
</dbReference>
<evidence type="ECO:0000256" key="9">
    <source>
        <dbReference type="NCBIfam" id="TIGR01529"/>
    </source>
</evidence>
<reference evidence="12 13" key="1">
    <citation type="submission" date="2020-03" db="EMBL/GenBank/DDBJ databases">
        <title>Complete genome of Arcanobacterium buesumensis sp. nov. strain 2701.</title>
        <authorList>
            <person name="Borowiak M."/>
            <person name="Alssahen M."/>
            <person name="Laemmler C."/>
            <person name="Malorny B."/>
            <person name="Hassan A."/>
            <person name="Prenger-Berninghoff E."/>
            <person name="Ploetz M."/>
            <person name="Abdulmawjood A."/>
        </authorList>
    </citation>
    <scope>NUCLEOTIDE SEQUENCE [LARGE SCALE GENOMIC DNA]</scope>
    <source>
        <strain evidence="12 13">2701</strain>
    </source>
</reference>
<dbReference type="InterPro" id="IPR020899">
    <property type="entry name" value="Arg_repress_C"/>
</dbReference>
<sequence length="169" mass="18135">MKGSIPTTRAARQAMIVAVVENSAISSQNELQKILKNQGIVVTQATLSRDLEELRAFKEHNSTGQRVYRIPAVNDLAESDNGVRAQLKRWARELLVSAQQAENQVVLRTPPGAAQLLASSLDRAVIDGVLGCIAGDDTVLIIASSVRRAVLLKTELLSLAHSGVGENDS</sequence>
<keyword evidence="7 8" id="KW-0804">Transcription</keyword>
<comment type="similarity">
    <text evidence="2 8">Belongs to the ArgR family.</text>
</comment>
<dbReference type="PANTHER" id="PTHR34471:SF1">
    <property type="entry name" value="ARGININE REPRESSOR"/>
    <property type="match status" value="1"/>
</dbReference>
<dbReference type="AlphaFoldDB" id="A0A6H2ELA0"/>
<evidence type="ECO:0000259" key="11">
    <source>
        <dbReference type="Pfam" id="PF02863"/>
    </source>
</evidence>
<dbReference type="InterPro" id="IPR036390">
    <property type="entry name" value="WH_DNA-bd_sf"/>
</dbReference>
<organism evidence="12 13">
    <name type="scientific">Arcanobacterium buesumense</name>
    <dbReference type="NCBI Taxonomy" id="2722751"/>
    <lineage>
        <taxon>Bacteria</taxon>
        <taxon>Bacillati</taxon>
        <taxon>Actinomycetota</taxon>
        <taxon>Actinomycetes</taxon>
        <taxon>Actinomycetales</taxon>
        <taxon>Actinomycetaceae</taxon>
        <taxon>Arcanobacterium</taxon>
    </lineage>
</organism>
<dbReference type="InterPro" id="IPR001669">
    <property type="entry name" value="Arg_repress"/>
</dbReference>
<comment type="subcellular location">
    <subcellularLocation>
        <location evidence="1 8">Cytoplasm</location>
    </subcellularLocation>
</comment>
<evidence type="ECO:0000256" key="3">
    <source>
        <dbReference type="ARBA" id="ARBA00022490"/>
    </source>
</evidence>
<dbReference type="HAMAP" id="MF_00173">
    <property type="entry name" value="Arg_repressor"/>
    <property type="match status" value="1"/>
</dbReference>
<dbReference type="InterPro" id="IPR036251">
    <property type="entry name" value="Arg_repress_C_sf"/>
</dbReference>
<dbReference type="InterPro" id="IPR036388">
    <property type="entry name" value="WH-like_DNA-bd_sf"/>
</dbReference>
<dbReference type="GO" id="GO:0034618">
    <property type="term" value="F:arginine binding"/>
    <property type="evidence" value="ECO:0007669"/>
    <property type="project" value="InterPro"/>
</dbReference>
<dbReference type="NCBIfam" id="TIGR01529">
    <property type="entry name" value="argR_whole"/>
    <property type="match status" value="1"/>
</dbReference>
<dbReference type="Gene3D" id="3.30.1360.40">
    <property type="match status" value="1"/>
</dbReference>
<keyword evidence="4 8" id="KW-0678">Repressor</keyword>
<dbReference type="Gene3D" id="1.10.10.10">
    <property type="entry name" value="Winged helix-like DNA-binding domain superfamily/Winged helix DNA-binding domain"/>
    <property type="match status" value="1"/>
</dbReference>
<dbReference type="GO" id="GO:1900079">
    <property type="term" value="P:regulation of arginine biosynthetic process"/>
    <property type="evidence" value="ECO:0007669"/>
    <property type="project" value="UniProtKB-UniRule"/>
</dbReference>
<dbReference type="PANTHER" id="PTHR34471">
    <property type="entry name" value="ARGININE REPRESSOR"/>
    <property type="match status" value="1"/>
</dbReference>
<comment type="function">
    <text evidence="8">Regulates arginine biosynthesis genes.</text>
</comment>
<dbReference type="GO" id="GO:0003677">
    <property type="term" value="F:DNA binding"/>
    <property type="evidence" value="ECO:0007669"/>
    <property type="project" value="UniProtKB-KW"/>
</dbReference>
<feature type="domain" description="Arginine repressor C-terminal" evidence="11">
    <location>
        <begin position="92"/>
        <end position="156"/>
    </location>
</feature>
<proteinExistence type="inferred from homology"/>
<protein>
    <recommendedName>
        <fullName evidence="8 9">Arginine repressor</fullName>
    </recommendedName>
</protein>
<dbReference type="GO" id="GO:0003700">
    <property type="term" value="F:DNA-binding transcription factor activity"/>
    <property type="evidence" value="ECO:0007669"/>
    <property type="project" value="UniProtKB-UniRule"/>
</dbReference>